<dbReference type="SUPFAM" id="SSF47616">
    <property type="entry name" value="GST C-terminal domain-like"/>
    <property type="match status" value="1"/>
</dbReference>
<name>A0AAW0GXX3_9APHY</name>
<evidence type="ECO:0000313" key="1">
    <source>
        <dbReference type="EMBL" id="KAK7694569.1"/>
    </source>
</evidence>
<evidence type="ECO:0000313" key="2">
    <source>
        <dbReference type="Proteomes" id="UP001385951"/>
    </source>
</evidence>
<accession>A0AAW0GXX3</accession>
<keyword evidence="2" id="KW-1185">Reference proteome</keyword>
<protein>
    <recommendedName>
        <fullName evidence="3">GST C-terminal domain-containing protein</fullName>
    </recommendedName>
</protein>
<evidence type="ECO:0008006" key="3">
    <source>
        <dbReference type="Google" id="ProtNLM"/>
    </source>
</evidence>
<dbReference type="Proteomes" id="UP001385951">
    <property type="component" value="Unassembled WGS sequence"/>
</dbReference>
<gene>
    <name evidence="1" type="ORF">QCA50_001755</name>
</gene>
<dbReference type="InterPro" id="IPR036282">
    <property type="entry name" value="Glutathione-S-Trfase_C_sf"/>
</dbReference>
<reference evidence="1 2" key="1">
    <citation type="submission" date="2022-09" db="EMBL/GenBank/DDBJ databases">
        <authorList>
            <person name="Palmer J.M."/>
        </authorList>
    </citation>
    <scope>NUCLEOTIDE SEQUENCE [LARGE SCALE GENOMIC DNA]</scope>
    <source>
        <strain evidence="1 2">DSM 7382</strain>
    </source>
</reference>
<organism evidence="1 2">
    <name type="scientific">Cerrena zonata</name>
    <dbReference type="NCBI Taxonomy" id="2478898"/>
    <lineage>
        <taxon>Eukaryota</taxon>
        <taxon>Fungi</taxon>
        <taxon>Dikarya</taxon>
        <taxon>Basidiomycota</taxon>
        <taxon>Agaricomycotina</taxon>
        <taxon>Agaricomycetes</taxon>
        <taxon>Polyporales</taxon>
        <taxon>Cerrenaceae</taxon>
        <taxon>Cerrena</taxon>
    </lineage>
</organism>
<proteinExistence type="predicted"/>
<comment type="caution">
    <text evidence="1">The sequence shown here is derived from an EMBL/GenBank/DDBJ whole genome shotgun (WGS) entry which is preliminary data.</text>
</comment>
<sequence length="149" mass="16172">MSIIGQKSLLKNAAAPEAAPFKAFYDAKSTGNGGLLALFKGEAPDSAKAGFFDNATQHWQNITNYITNELPGLLPESGFIGGETPGEDDFHLAAWLARVAFLIGGTPAKGGYRVFEKETKAPVPEKVAAYWDAWTERPGWKQTYPTELH</sequence>
<dbReference type="EMBL" id="JASBNA010000002">
    <property type="protein sequence ID" value="KAK7694569.1"/>
    <property type="molecule type" value="Genomic_DNA"/>
</dbReference>
<dbReference type="AlphaFoldDB" id="A0AAW0GXX3"/>
<dbReference type="Gene3D" id="1.20.1050.10">
    <property type="match status" value="1"/>
</dbReference>